<comment type="caution">
    <text evidence="1">The sequence shown here is derived from an EMBL/GenBank/DDBJ whole genome shotgun (WGS) entry which is preliminary data.</text>
</comment>
<sequence length="188" mass="19162">MFLSREVIHSIERPLDLRSFGSSTSADNSSDAPSLEETIGTFGASFLSASRAETSSRTTSSFTSLSWEDSNSGTLVSSDLTSRSTLGSTAVCGSCFGSLASGTSSCCASDCILSSFLDSPWSGLVAISGFTDTGSGCIVAFSSVTLSSFKSSTISLLSVEASRLSLALLSVSFASLTSLKIGGLTSLS</sequence>
<keyword evidence="2" id="KW-1185">Reference proteome</keyword>
<organism evidence="1 2">
    <name type="scientific">Wickerhamomyces pijperi</name>
    <name type="common">Yeast</name>
    <name type="synonym">Pichia pijperi</name>
    <dbReference type="NCBI Taxonomy" id="599730"/>
    <lineage>
        <taxon>Eukaryota</taxon>
        <taxon>Fungi</taxon>
        <taxon>Dikarya</taxon>
        <taxon>Ascomycota</taxon>
        <taxon>Saccharomycotina</taxon>
        <taxon>Saccharomycetes</taxon>
        <taxon>Phaffomycetales</taxon>
        <taxon>Wickerhamomycetaceae</taxon>
        <taxon>Wickerhamomyces</taxon>
    </lineage>
</organism>
<accession>A0A9P8PZE8</accession>
<dbReference type="AlphaFoldDB" id="A0A9P8PZE8"/>
<name>A0A9P8PZE8_WICPI</name>
<evidence type="ECO:0000313" key="1">
    <source>
        <dbReference type="EMBL" id="KAH3681173.1"/>
    </source>
</evidence>
<dbReference type="EMBL" id="JAEUBG010004553">
    <property type="protein sequence ID" value="KAH3681173.1"/>
    <property type="molecule type" value="Genomic_DNA"/>
</dbReference>
<reference evidence="1" key="1">
    <citation type="journal article" date="2021" name="Open Biol.">
        <title>Shared evolutionary footprints suggest mitochondrial oxidative damage underlies multiple complex I losses in fungi.</title>
        <authorList>
            <person name="Schikora-Tamarit M.A."/>
            <person name="Marcet-Houben M."/>
            <person name="Nosek J."/>
            <person name="Gabaldon T."/>
        </authorList>
    </citation>
    <scope>NUCLEOTIDE SEQUENCE</scope>
    <source>
        <strain evidence="1">CBS2887</strain>
    </source>
</reference>
<protein>
    <submittedName>
        <fullName evidence="1">Uncharacterized protein</fullName>
    </submittedName>
</protein>
<dbReference type="Proteomes" id="UP000774326">
    <property type="component" value="Unassembled WGS sequence"/>
</dbReference>
<gene>
    <name evidence="1" type="ORF">WICPIJ_007868</name>
</gene>
<evidence type="ECO:0000313" key="2">
    <source>
        <dbReference type="Proteomes" id="UP000774326"/>
    </source>
</evidence>
<reference evidence="1" key="2">
    <citation type="submission" date="2021-01" db="EMBL/GenBank/DDBJ databases">
        <authorList>
            <person name="Schikora-Tamarit M.A."/>
        </authorList>
    </citation>
    <scope>NUCLEOTIDE SEQUENCE</scope>
    <source>
        <strain evidence="1">CBS2887</strain>
    </source>
</reference>
<proteinExistence type="predicted"/>